<evidence type="ECO:0000256" key="1">
    <source>
        <dbReference type="SAM" id="MobiDB-lite"/>
    </source>
</evidence>
<feature type="non-terminal residue" evidence="2">
    <location>
        <position position="108"/>
    </location>
</feature>
<organism evidence="2">
    <name type="scientific">Tanacetum cinerariifolium</name>
    <name type="common">Dalmatian daisy</name>
    <name type="synonym">Chrysanthemum cinerariifolium</name>
    <dbReference type="NCBI Taxonomy" id="118510"/>
    <lineage>
        <taxon>Eukaryota</taxon>
        <taxon>Viridiplantae</taxon>
        <taxon>Streptophyta</taxon>
        <taxon>Embryophyta</taxon>
        <taxon>Tracheophyta</taxon>
        <taxon>Spermatophyta</taxon>
        <taxon>Magnoliopsida</taxon>
        <taxon>eudicotyledons</taxon>
        <taxon>Gunneridae</taxon>
        <taxon>Pentapetalae</taxon>
        <taxon>asterids</taxon>
        <taxon>campanulids</taxon>
        <taxon>Asterales</taxon>
        <taxon>Asteraceae</taxon>
        <taxon>Asteroideae</taxon>
        <taxon>Anthemideae</taxon>
        <taxon>Anthemidinae</taxon>
        <taxon>Tanacetum</taxon>
    </lineage>
</organism>
<accession>A0A699VXV4</accession>
<sequence length="108" mass="11298">PTPPSPTTKPSPPSQEPITTPPQAQPAPPSSPLQEQPTDTTKSSMTLLNTLMETCATLNCYGCSGGCIQTGERIKAIDADEDITLTDAETQVDLGAEVQGRKDDDDAA</sequence>
<gene>
    <name evidence="2" type="ORF">Tci_910135</name>
</gene>
<reference evidence="2" key="1">
    <citation type="journal article" date="2019" name="Sci. Rep.">
        <title>Draft genome of Tanacetum cinerariifolium, the natural source of mosquito coil.</title>
        <authorList>
            <person name="Yamashiro T."/>
            <person name="Shiraishi A."/>
            <person name="Satake H."/>
            <person name="Nakayama K."/>
        </authorList>
    </citation>
    <scope>NUCLEOTIDE SEQUENCE</scope>
</reference>
<feature type="region of interest" description="Disordered" evidence="1">
    <location>
        <begin position="1"/>
        <end position="45"/>
    </location>
</feature>
<feature type="compositionally biased region" description="Pro residues" evidence="1">
    <location>
        <begin position="1"/>
        <end position="31"/>
    </location>
</feature>
<comment type="caution">
    <text evidence="2">The sequence shown here is derived from an EMBL/GenBank/DDBJ whole genome shotgun (WGS) entry which is preliminary data.</text>
</comment>
<protein>
    <submittedName>
        <fullName evidence="2">Uncharacterized protein</fullName>
    </submittedName>
</protein>
<feature type="non-terminal residue" evidence="2">
    <location>
        <position position="1"/>
    </location>
</feature>
<dbReference type="EMBL" id="BKCJ011496739">
    <property type="protein sequence ID" value="GFD38166.1"/>
    <property type="molecule type" value="Genomic_DNA"/>
</dbReference>
<evidence type="ECO:0000313" key="2">
    <source>
        <dbReference type="EMBL" id="GFD38166.1"/>
    </source>
</evidence>
<name>A0A699VXV4_TANCI</name>
<dbReference type="AlphaFoldDB" id="A0A699VXV4"/>
<proteinExistence type="predicted"/>